<dbReference type="Proteomes" id="UP000504606">
    <property type="component" value="Unplaced"/>
</dbReference>
<keyword evidence="3" id="KW-0527">Neuropeptide</keyword>
<dbReference type="GO" id="GO:0007218">
    <property type="term" value="P:neuropeptide signaling pathway"/>
    <property type="evidence" value="ECO:0007669"/>
    <property type="project" value="UniProtKB-KW"/>
</dbReference>
<feature type="chain" id="PRO_5026778052" evidence="1">
    <location>
        <begin position="25"/>
        <end position="77"/>
    </location>
</feature>
<evidence type="ECO:0000313" key="2">
    <source>
        <dbReference type="Proteomes" id="UP000504606"/>
    </source>
</evidence>
<organism evidence="2 3">
    <name type="scientific">Frankliniella occidentalis</name>
    <name type="common">Western flower thrips</name>
    <name type="synonym">Euthrips occidentalis</name>
    <dbReference type="NCBI Taxonomy" id="133901"/>
    <lineage>
        <taxon>Eukaryota</taxon>
        <taxon>Metazoa</taxon>
        <taxon>Ecdysozoa</taxon>
        <taxon>Arthropoda</taxon>
        <taxon>Hexapoda</taxon>
        <taxon>Insecta</taxon>
        <taxon>Pterygota</taxon>
        <taxon>Neoptera</taxon>
        <taxon>Paraneoptera</taxon>
        <taxon>Thysanoptera</taxon>
        <taxon>Terebrantia</taxon>
        <taxon>Thripoidea</taxon>
        <taxon>Thripidae</taxon>
        <taxon>Frankliniella</taxon>
    </lineage>
</organism>
<name>A0A6J1SIE7_FRAOC</name>
<keyword evidence="2" id="KW-1185">Reference proteome</keyword>
<dbReference type="RefSeq" id="XP_026281009.1">
    <property type="nucleotide sequence ID" value="XM_026425224.2"/>
</dbReference>
<accession>A0A6J1SIE7</accession>
<dbReference type="GeneID" id="113208280"/>
<dbReference type="OrthoDB" id="8190180at2759"/>
<gene>
    <name evidence="3" type="primary">LOC113208280</name>
</gene>
<proteinExistence type="predicted"/>
<keyword evidence="1" id="KW-0732">Signal</keyword>
<evidence type="ECO:0000313" key="3">
    <source>
        <dbReference type="RefSeq" id="XP_026281009.1"/>
    </source>
</evidence>
<sequence length="77" mass="8118">MQVRALVAVFLLTALVLLAGPAAATFRKPPFNGSIFGKRGTPDQVRSMAEVDTTANTMNALCAVATEACNAWYSADN</sequence>
<reference evidence="3" key="1">
    <citation type="submission" date="2025-08" db="UniProtKB">
        <authorList>
            <consortium name="RefSeq"/>
        </authorList>
    </citation>
    <scope>IDENTIFICATION</scope>
    <source>
        <tissue evidence="3">Whole organism</tissue>
    </source>
</reference>
<evidence type="ECO:0000256" key="1">
    <source>
        <dbReference type="SAM" id="SignalP"/>
    </source>
</evidence>
<dbReference type="AlphaFoldDB" id="A0A6J1SIE7"/>
<dbReference type="KEGG" id="foc:113208280"/>
<dbReference type="CTD" id="3346202"/>
<feature type="signal peptide" evidence="1">
    <location>
        <begin position="1"/>
        <end position="24"/>
    </location>
</feature>
<protein>
    <submittedName>
        <fullName evidence="3">Neuropeptide SIFamide isoform X1</fullName>
    </submittedName>
</protein>